<dbReference type="GeneID" id="71569671"/>
<dbReference type="KEGG" id="orh:Ornrh_1591"/>
<sequence>MRKIIILAFGCMLFSSCVDGELSLNEVQPKLREDVTFVPFPEKPIDTIDSEKKKKEKKEKDKKKDKGNKDGEKVIETDETKSINP</sequence>
<keyword evidence="3" id="KW-1185">Reference proteome</keyword>
<dbReference type="EMBL" id="CP003283">
    <property type="protein sequence ID" value="AFL97749.1"/>
    <property type="molecule type" value="Genomic_DNA"/>
</dbReference>
<evidence type="ECO:0000256" key="1">
    <source>
        <dbReference type="SAM" id="MobiDB-lite"/>
    </source>
</evidence>
<dbReference type="HOGENOM" id="CLU_2684290_0_0_10"/>
<dbReference type="RefSeq" id="WP_014791300.1">
    <property type="nucleotide sequence ID" value="NC_018016.1"/>
</dbReference>
<name>I4A1B5_ORNRL</name>
<accession>I4A1B5</accession>
<evidence type="ECO:0000313" key="3">
    <source>
        <dbReference type="Proteomes" id="UP000006051"/>
    </source>
</evidence>
<feature type="compositionally biased region" description="Basic and acidic residues" evidence="1">
    <location>
        <begin position="43"/>
        <end position="85"/>
    </location>
</feature>
<evidence type="ECO:0000313" key="2">
    <source>
        <dbReference type="EMBL" id="AFL97749.1"/>
    </source>
</evidence>
<dbReference type="Proteomes" id="UP000006051">
    <property type="component" value="Chromosome"/>
</dbReference>
<dbReference type="STRING" id="867902.Ornrh_1591"/>
<gene>
    <name evidence="2" type="ordered locus">Ornrh_1591</name>
</gene>
<proteinExistence type="predicted"/>
<evidence type="ECO:0008006" key="4">
    <source>
        <dbReference type="Google" id="ProtNLM"/>
    </source>
</evidence>
<organism evidence="2 3">
    <name type="scientific">Ornithobacterium rhinotracheale (strain ATCC 51463 / DSM 15997 / CCUG 23171 / CIP 104009 / LMG 9086)</name>
    <dbReference type="NCBI Taxonomy" id="867902"/>
    <lineage>
        <taxon>Bacteria</taxon>
        <taxon>Pseudomonadati</taxon>
        <taxon>Bacteroidota</taxon>
        <taxon>Flavobacteriia</taxon>
        <taxon>Flavobacteriales</taxon>
        <taxon>Weeksellaceae</taxon>
        <taxon>Ornithobacterium</taxon>
    </lineage>
</organism>
<reference evidence="2 3" key="1">
    <citation type="submission" date="2012-06" db="EMBL/GenBank/DDBJ databases">
        <title>The complete genome of Ornithobacterium rhinotracheale DSM 15997.</title>
        <authorList>
            <consortium name="US DOE Joint Genome Institute (JGI-PGF)"/>
            <person name="Lucas S."/>
            <person name="Copeland A."/>
            <person name="Lapidus A."/>
            <person name="Goodwin L."/>
            <person name="Pitluck S."/>
            <person name="Peters L."/>
            <person name="Mikhailova N."/>
            <person name="Teshima H."/>
            <person name="Kyrpides N."/>
            <person name="Mavromatis K."/>
            <person name="Pagani I."/>
            <person name="Ivanova N."/>
            <person name="Ovchinnikova G."/>
            <person name="Zeytun A."/>
            <person name="Detter J.C."/>
            <person name="Han C."/>
            <person name="Land M."/>
            <person name="Hauser L."/>
            <person name="Markowitz V."/>
            <person name="Cheng J.-F."/>
            <person name="Hugenholtz P."/>
            <person name="Woyke T."/>
            <person name="Wu D."/>
            <person name="Lang E."/>
            <person name="Kopitz M."/>
            <person name="Brambilla E."/>
            <person name="Klenk H.-P."/>
            <person name="Eisen J.A."/>
        </authorList>
    </citation>
    <scope>NUCLEOTIDE SEQUENCE [LARGE SCALE GENOMIC DNA]</scope>
    <source>
        <strain evidence="3">ATCC 51463 / DSM 15997 / CCUG 23171 / LMG 9086</strain>
    </source>
</reference>
<feature type="region of interest" description="Disordered" evidence="1">
    <location>
        <begin position="42"/>
        <end position="85"/>
    </location>
</feature>
<dbReference type="PROSITE" id="PS51257">
    <property type="entry name" value="PROKAR_LIPOPROTEIN"/>
    <property type="match status" value="1"/>
</dbReference>
<dbReference type="AlphaFoldDB" id="I4A1B5"/>
<protein>
    <recommendedName>
        <fullName evidence="4">Lipoprotein</fullName>
    </recommendedName>
</protein>